<name>A0A9Q0N792_9DIPT</name>
<dbReference type="GO" id="GO:0005886">
    <property type="term" value="C:plasma membrane"/>
    <property type="evidence" value="ECO:0007669"/>
    <property type="project" value="TreeGrafter"/>
</dbReference>
<dbReference type="NCBIfam" id="NF001531">
    <property type="entry name" value="PRK00364.2-2"/>
    <property type="match status" value="1"/>
</dbReference>
<dbReference type="Pfam" id="PF00166">
    <property type="entry name" value="Cpn10"/>
    <property type="match status" value="1"/>
</dbReference>
<evidence type="ECO:0000256" key="5">
    <source>
        <dbReference type="ARBA" id="ARBA00023186"/>
    </source>
</evidence>
<keyword evidence="5 10" id="KW-0143">Chaperone</keyword>
<proteinExistence type="inferred from homology"/>
<dbReference type="GO" id="GO:0005524">
    <property type="term" value="F:ATP binding"/>
    <property type="evidence" value="ECO:0007669"/>
    <property type="project" value="InterPro"/>
</dbReference>
<dbReference type="NCBIfam" id="NF001529">
    <property type="entry name" value="PRK00364.1-5"/>
    <property type="match status" value="1"/>
</dbReference>
<dbReference type="Pfam" id="PF00905">
    <property type="entry name" value="Transpeptidase"/>
    <property type="match status" value="1"/>
</dbReference>
<dbReference type="InterPro" id="IPR018369">
    <property type="entry name" value="Chaprnonin_Cpn10_CS"/>
</dbReference>
<organism evidence="12 13">
    <name type="scientific">Pseudolycoriella hygida</name>
    <dbReference type="NCBI Taxonomy" id="35572"/>
    <lineage>
        <taxon>Eukaryota</taxon>
        <taxon>Metazoa</taxon>
        <taxon>Ecdysozoa</taxon>
        <taxon>Arthropoda</taxon>
        <taxon>Hexapoda</taxon>
        <taxon>Insecta</taxon>
        <taxon>Pterygota</taxon>
        <taxon>Neoptera</taxon>
        <taxon>Endopterygota</taxon>
        <taxon>Diptera</taxon>
        <taxon>Nematocera</taxon>
        <taxon>Sciaroidea</taxon>
        <taxon>Sciaridae</taxon>
        <taxon>Pseudolycoriella</taxon>
    </lineage>
</organism>
<evidence type="ECO:0000313" key="12">
    <source>
        <dbReference type="EMBL" id="KAJ6645056.1"/>
    </source>
</evidence>
<feature type="non-terminal residue" evidence="12">
    <location>
        <position position="1"/>
    </location>
</feature>
<protein>
    <recommendedName>
        <fullName evidence="3">10 kDa heat shock protein, mitochondrial</fullName>
    </recommendedName>
    <alternativeName>
        <fullName evidence="6">10 kDa chaperonin</fullName>
    </alternativeName>
    <alternativeName>
        <fullName evidence="8">20 kDa chaperonin, chloroplastic</fullName>
    </alternativeName>
    <alternativeName>
        <fullName evidence="7">Chaperonin 10</fullName>
    </alternativeName>
    <alternativeName>
        <fullName evidence="9">Protein Cpn21</fullName>
    </alternativeName>
</protein>
<dbReference type="InterPro" id="IPR001460">
    <property type="entry name" value="PCN-bd_Tpept"/>
</dbReference>
<sequence length="284" mass="31543">LGNLQEDQLKKSLELTIDVRLQNILNEEIDRTIKEFNAKGAVGIIANPNNGEILAFISKPDFDPHYPNLAKSEELFNMASLGIYEMGSVFKALAMAVAFDTNCITMNDAYDTSYMKVGGFNLKDYHYMPGWHNQLKIEIPEKGTPLFPSDKRWSDLTTATISYGYGLSVSPLHFMQAVLPVYKLTMEVKMSFIPLHDRIAVEPIQQEEKTPGGIIIPDTAKEKPVRGKVVAVGKGIKSESGVIQPLDVEVGDIVLYGKWAGTEVKVEGQDLIIMKESDVMGKFN</sequence>
<evidence type="ECO:0000256" key="8">
    <source>
        <dbReference type="ARBA" id="ARBA00073031"/>
    </source>
</evidence>
<comment type="caution">
    <text evidence="12">The sequence shown here is derived from an EMBL/GenBank/DDBJ whole genome shotgun (WGS) entry which is preliminary data.</text>
</comment>
<evidence type="ECO:0000256" key="4">
    <source>
        <dbReference type="ARBA" id="ARBA00023136"/>
    </source>
</evidence>
<dbReference type="InterPro" id="IPR050515">
    <property type="entry name" value="Beta-lactam/transpept"/>
</dbReference>
<evidence type="ECO:0000256" key="1">
    <source>
        <dbReference type="ARBA" id="ARBA00004370"/>
    </source>
</evidence>
<dbReference type="HAMAP" id="MF_00580">
    <property type="entry name" value="CH10"/>
    <property type="match status" value="1"/>
</dbReference>
<dbReference type="Gene3D" id="3.40.710.10">
    <property type="entry name" value="DD-peptidase/beta-lactamase superfamily"/>
    <property type="match status" value="2"/>
</dbReference>
<evidence type="ECO:0000313" key="13">
    <source>
        <dbReference type="Proteomes" id="UP001151699"/>
    </source>
</evidence>
<dbReference type="GO" id="GO:0044183">
    <property type="term" value="F:protein folding chaperone"/>
    <property type="evidence" value="ECO:0007669"/>
    <property type="project" value="InterPro"/>
</dbReference>
<dbReference type="AlphaFoldDB" id="A0A9Q0N792"/>
<dbReference type="PANTHER" id="PTHR30627">
    <property type="entry name" value="PEPTIDOGLYCAN D,D-TRANSPEPTIDASE"/>
    <property type="match status" value="1"/>
</dbReference>
<dbReference type="PRINTS" id="PR00297">
    <property type="entry name" value="CHAPERONIN10"/>
</dbReference>
<dbReference type="SUPFAM" id="SSF50129">
    <property type="entry name" value="GroES-like"/>
    <property type="match status" value="1"/>
</dbReference>
<dbReference type="NCBIfam" id="NF001533">
    <property type="entry name" value="PRK00364.2-4"/>
    <property type="match status" value="1"/>
</dbReference>
<dbReference type="GO" id="GO:0071555">
    <property type="term" value="P:cell wall organization"/>
    <property type="evidence" value="ECO:0007669"/>
    <property type="project" value="TreeGrafter"/>
</dbReference>
<dbReference type="Proteomes" id="UP001151699">
    <property type="component" value="Chromosome A"/>
</dbReference>
<evidence type="ECO:0000256" key="10">
    <source>
        <dbReference type="RuleBase" id="RU003479"/>
    </source>
</evidence>
<dbReference type="InterPro" id="IPR012338">
    <property type="entry name" value="Beta-lactam/transpept-like"/>
</dbReference>
<keyword evidence="13" id="KW-1185">Reference proteome</keyword>
<dbReference type="PROSITE" id="PS00681">
    <property type="entry name" value="CHAPERONINS_CPN10"/>
    <property type="match status" value="1"/>
</dbReference>
<dbReference type="Gene3D" id="2.30.33.40">
    <property type="entry name" value="GroES chaperonin"/>
    <property type="match status" value="1"/>
</dbReference>
<evidence type="ECO:0000256" key="9">
    <source>
        <dbReference type="ARBA" id="ARBA00079398"/>
    </source>
</evidence>
<dbReference type="SMART" id="SM00883">
    <property type="entry name" value="Cpn10"/>
    <property type="match status" value="1"/>
</dbReference>
<dbReference type="GO" id="GO:0008658">
    <property type="term" value="F:penicillin binding"/>
    <property type="evidence" value="ECO:0007669"/>
    <property type="project" value="InterPro"/>
</dbReference>
<evidence type="ECO:0000256" key="6">
    <source>
        <dbReference type="ARBA" id="ARBA00029976"/>
    </source>
</evidence>
<keyword evidence="4" id="KW-0472">Membrane</keyword>
<comment type="similarity">
    <text evidence="2 10">Belongs to the GroES chaperonin family.</text>
</comment>
<dbReference type="SUPFAM" id="SSF56601">
    <property type="entry name" value="beta-lactamase/transpeptidase-like"/>
    <property type="match status" value="1"/>
</dbReference>
<dbReference type="EMBL" id="WJQU01000001">
    <property type="protein sequence ID" value="KAJ6645056.1"/>
    <property type="molecule type" value="Genomic_DNA"/>
</dbReference>
<dbReference type="InterPro" id="IPR020818">
    <property type="entry name" value="Chaperonin_GroES"/>
</dbReference>
<accession>A0A9Q0N792</accession>
<dbReference type="CDD" id="cd00320">
    <property type="entry name" value="cpn10"/>
    <property type="match status" value="1"/>
</dbReference>
<dbReference type="InterPro" id="IPR011032">
    <property type="entry name" value="GroES-like_sf"/>
</dbReference>
<dbReference type="InterPro" id="IPR037124">
    <property type="entry name" value="Chaperonin_GroES_sf"/>
</dbReference>
<comment type="subcellular location">
    <subcellularLocation>
        <location evidence="1">Membrane</location>
    </subcellularLocation>
</comment>
<evidence type="ECO:0000256" key="2">
    <source>
        <dbReference type="ARBA" id="ARBA00006975"/>
    </source>
</evidence>
<feature type="domain" description="Penicillin-binding protein transpeptidase" evidence="11">
    <location>
        <begin position="44"/>
        <end position="119"/>
    </location>
</feature>
<dbReference type="FunFam" id="2.30.33.40:FF:000001">
    <property type="entry name" value="10 kDa chaperonin"/>
    <property type="match status" value="1"/>
</dbReference>
<reference evidence="12" key="1">
    <citation type="submission" date="2022-07" db="EMBL/GenBank/DDBJ databases">
        <authorList>
            <person name="Trinca V."/>
            <person name="Uliana J.V.C."/>
            <person name="Torres T.T."/>
            <person name="Ward R.J."/>
            <person name="Monesi N."/>
        </authorList>
    </citation>
    <scope>NUCLEOTIDE SEQUENCE</scope>
    <source>
        <strain evidence="12">HSMRA1968</strain>
        <tissue evidence="12">Whole embryos</tissue>
    </source>
</reference>
<evidence type="ECO:0000259" key="11">
    <source>
        <dbReference type="Pfam" id="PF00905"/>
    </source>
</evidence>
<dbReference type="OrthoDB" id="10267935at2759"/>
<gene>
    <name evidence="12" type="primary">groES</name>
    <name evidence="12" type="ORF">Bhyg_00257</name>
</gene>
<feature type="non-terminal residue" evidence="12">
    <location>
        <position position="284"/>
    </location>
</feature>
<evidence type="ECO:0000256" key="7">
    <source>
        <dbReference type="ARBA" id="ARBA00031971"/>
    </source>
</evidence>
<dbReference type="PANTHER" id="PTHR30627:SF1">
    <property type="entry name" value="PEPTIDOGLYCAN D,D-TRANSPEPTIDASE FTSI"/>
    <property type="match status" value="1"/>
</dbReference>
<evidence type="ECO:0000256" key="3">
    <source>
        <dbReference type="ARBA" id="ARBA00018842"/>
    </source>
</evidence>